<dbReference type="GO" id="GO:0050661">
    <property type="term" value="F:NADP binding"/>
    <property type="evidence" value="ECO:0007669"/>
    <property type="project" value="UniProtKB-UniRule"/>
</dbReference>
<dbReference type="InterPro" id="IPR017927">
    <property type="entry name" value="FAD-bd_FR_type"/>
</dbReference>
<keyword evidence="9 20" id="KW-0521">NADP</keyword>
<comment type="caution">
    <text evidence="20">Lacks conserved residue(s) required for the propagation of feature annotation.</text>
</comment>
<dbReference type="eggNOG" id="KOG1158">
    <property type="taxonomic scope" value="Eukaryota"/>
</dbReference>
<dbReference type="Proteomes" id="UP000000689">
    <property type="component" value="Chromosome 3"/>
</dbReference>
<evidence type="ECO:0000256" key="12">
    <source>
        <dbReference type="ARBA" id="ARBA00023002"/>
    </source>
</evidence>
<feature type="binding site" evidence="20">
    <location>
        <begin position="114"/>
        <end position="117"/>
    </location>
    <ligand>
        <name>FMN</name>
        <dbReference type="ChEBI" id="CHEBI:58210"/>
    </ligand>
</feature>
<keyword evidence="11" id="KW-1133">Transmembrane helix</keyword>
<sequence>MNSTDLLTVAVICILFFIYKKWDVIKELIFSNDDHISAVNSGSRDIVQVVLENNKNYLVLFGSQTGTAEDYAKKFSKELSSKFNLNVLCADLELYDYDTLSELPNNVLVSIFMSTYGEGDFPDGAIPFETFLTTTGENSLTNLNFSIFGLGNSTYEFYNGAARKVLKYLQSAGGNLLGSIGEGDDATGSTDEDYLTWKESIMAELKNKLHLEEQEHKFKSTFKYETLPEINSHVSLGEPTSKYLPSEPAFTGPFTAAQPFIAPIIKSHELFTSVERNCIHSEFDISSSNISYSTGDHLGIWPSNATEKVQQFLNVFNLNPDTIFNLVSQDKTIKVPFPCPTTVGAVIRHYLEITGPVSRQFFEHLIQFAPNSSIKEKLTKLAKDKDAFQQEITSKYFNLADALLYLSGGSKWESIPWEFLIENIPKLQPRYYSISSSSLSERNTIHVTSVVENTPNPKTGSNIVGVTTNLLRNIQLAQNKQLQSTEINPLPVHYDLNGPRDLFANYKLPVHVRQSTFRLPQNIETPVIMIGPGTGVAPFRGFIRERVAQVEKDNSIKLGKHILFYGCRNEQDYLYQEEWSKYATVLGESFEMNVAFSRVPGTKKVYVQDKLNEMSSDIWDLLKKGAYIYVCGDAGRMAKDVSRTFINILQKGHGINEAEALEMVKALKTAGKYQEDVW</sequence>
<feature type="binding site" evidence="20">
    <location>
        <position position="640"/>
    </location>
    <ligand>
        <name>NADP(+)</name>
        <dbReference type="ChEBI" id="CHEBI:58349"/>
    </ligand>
</feature>
<evidence type="ECO:0000256" key="18">
    <source>
        <dbReference type="ARBA" id="ARBA00023221"/>
    </source>
</evidence>
<comment type="cofactor">
    <cofactor evidence="20">
        <name>FAD</name>
        <dbReference type="ChEBI" id="CHEBI:57692"/>
    </cofactor>
    <text evidence="20">Binds 1 FAD per monomer.</text>
</comment>
<evidence type="ECO:0000313" key="24">
    <source>
        <dbReference type="EMBL" id="CCD24054.1"/>
    </source>
</evidence>
<dbReference type="PRINTS" id="PR00371">
    <property type="entry name" value="FPNCR"/>
</dbReference>
<dbReference type="OrthoDB" id="1856718at2759"/>
<evidence type="ECO:0000256" key="21">
    <source>
        <dbReference type="PIRNR" id="PIRNR000208"/>
    </source>
</evidence>
<dbReference type="PANTHER" id="PTHR19384">
    <property type="entry name" value="NITRIC OXIDE SYNTHASE-RELATED"/>
    <property type="match status" value="1"/>
</dbReference>
<feature type="binding site" evidence="20">
    <location>
        <begin position="448"/>
        <end position="450"/>
    </location>
    <ligand>
        <name>FAD</name>
        <dbReference type="ChEBI" id="CHEBI:57692"/>
    </ligand>
</feature>
<dbReference type="Gene3D" id="1.20.990.10">
    <property type="entry name" value="NADPH-cytochrome p450 Reductase, Chain A, domain 3"/>
    <property type="match status" value="1"/>
</dbReference>
<dbReference type="InterPro" id="IPR001433">
    <property type="entry name" value="OxRdtase_FAD/NAD-bd"/>
</dbReference>
<evidence type="ECO:0000256" key="7">
    <source>
        <dbReference type="ARBA" id="ARBA00022824"/>
    </source>
</evidence>
<dbReference type="PANTHER" id="PTHR19384:SF17">
    <property type="entry name" value="NADPH--CYTOCHROME P450 REDUCTASE"/>
    <property type="match status" value="1"/>
</dbReference>
<dbReference type="PROSITE" id="PS51384">
    <property type="entry name" value="FAD_FR"/>
    <property type="match status" value="1"/>
</dbReference>
<dbReference type="GO" id="GO:0003958">
    <property type="term" value="F:NADPH-hemoprotein reductase activity"/>
    <property type="evidence" value="ECO:0007669"/>
    <property type="project" value="UniProtKB-UniRule"/>
</dbReference>
<dbReference type="InterPro" id="IPR029039">
    <property type="entry name" value="Flavoprotein-like_sf"/>
</dbReference>
<feature type="binding site" evidence="20">
    <location>
        <begin position="150"/>
        <end position="159"/>
    </location>
    <ligand>
        <name>FMN</name>
        <dbReference type="ChEBI" id="CHEBI:58210"/>
    </ligand>
</feature>
<evidence type="ECO:0000256" key="16">
    <source>
        <dbReference type="ARBA" id="ARBA00023136"/>
    </source>
</evidence>
<feature type="binding site" evidence="20">
    <location>
        <begin position="63"/>
        <end position="68"/>
    </location>
    <ligand>
        <name>FMN</name>
        <dbReference type="ChEBI" id="CHEBI:58210"/>
    </ligand>
</feature>
<comment type="function">
    <text evidence="20">This enzyme is required for electron transfer from NADP to cytochrome P450 in microsomes. It can also provide electron transfer to heme oxygenase and cytochrome B5. Involved in ergosterol biosynthesis.</text>
</comment>
<keyword evidence="13 20" id="KW-0756">Sterol biosynthesis</keyword>
<evidence type="ECO:0000256" key="4">
    <source>
        <dbReference type="ARBA" id="ARBA00022643"/>
    </source>
</evidence>
<dbReference type="GO" id="GO:0005829">
    <property type="term" value="C:cytosol"/>
    <property type="evidence" value="ECO:0007669"/>
    <property type="project" value="TreeGrafter"/>
</dbReference>
<feature type="binding site" evidence="20">
    <location>
        <position position="185"/>
    </location>
    <ligand>
        <name>FMN</name>
        <dbReference type="ChEBI" id="CHEBI:58210"/>
    </ligand>
</feature>
<protein>
    <recommendedName>
        <fullName evidence="20 21">NADPH--cytochrome P450 reductase</fullName>
        <shortName evidence="20">CPR</shortName>
        <shortName evidence="20">P450R</shortName>
        <ecNumber evidence="20 21">1.6.2.4</ecNumber>
    </recommendedName>
</protein>
<dbReference type="STRING" id="1071378.G0W8E3"/>
<evidence type="ECO:0000259" key="22">
    <source>
        <dbReference type="PROSITE" id="PS50902"/>
    </source>
</evidence>
<dbReference type="InterPro" id="IPR003097">
    <property type="entry name" value="CysJ-like_FAD-binding"/>
</dbReference>
<comment type="cofactor">
    <cofactor evidence="20">
        <name>FMN</name>
        <dbReference type="ChEBI" id="CHEBI:58210"/>
    </cofactor>
    <text evidence="20">Binds 1 FMN per monomer.</text>
</comment>
<keyword evidence="4 20" id="KW-0288">FMN</keyword>
<evidence type="ECO:0000256" key="10">
    <source>
        <dbReference type="ARBA" id="ARBA00022955"/>
    </source>
</evidence>
<dbReference type="OMA" id="MTPTRIH"/>
<feature type="binding site" evidence="20">
    <location>
        <begin position="430"/>
        <end position="433"/>
    </location>
    <ligand>
        <name>FAD</name>
        <dbReference type="ChEBI" id="CHEBI:57692"/>
    </ligand>
</feature>
<dbReference type="EC" id="1.6.2.4" evidence="20 21"/>
<dbReference type="InterPro" id="IPR001709">
    <property type="entry name" value="Flavoprot_Pyr_Nucl_cyt_Rdtase"/>
</dbReference>
<evidence type="ECO:0000256" key="13">
    <source>
        <dbReference type="ARBA" id="ARBA00023011"/>
    </source>
</evidence>
<keyword evidence="16 20" id="KW-0472">Membrane</keyword>
<keyword evidence="2 20" id="KW-0444">Lipid biosynthesis</keyword>
<dbReference type="InterPro" id="IPR039261">
    <property type="entry name" value="FNR_nucleotide-bd"/>
</dbReference>
<dbReference type="GO" id="GO:0005789">
    <property type="term" value="C:endoplasmic reticulum membrane"/>
    <property type="evidence" value="ECO:0007669"/>
    <property type="project" value="UniProtKB-SubCell"/>
</dbReference>
<dbReference type="Pfam" id="PF00175">
    <property type="entry name" value="NAD_binding_1"/>
    <property type="match status" value="1"/>
</dbReference>
<dbReference type="PRINTS" id="PR00369">
    <property type="entry name" value="FLAVODOXIN"/>
</dbReference>
<accession>G0W8E3</accession>
<dbReference type="InterPro" id="IPR001094">
    <property type="entry name" value="Flavdoxin-like"/>
</dbReference>
<feature type="domain" description="FAD-binding FR-type" evidence="23">
    <location>
        <begin position="257"/>
        <end position="506"/>
    </location>
</feature>
<proteinExistence type="inferred from homology"/>
<dbReference type="PROSITE" id="PS50902">
    <property type="entry name" value="FLAVODOXIN_LIKE"/>
    <property type="match status" value="1"/>
</dbReference>
<evidence type="ECO:0000256" key="15">
    <source>
        <dbReference type="ARBA" id="ARBA00023128"/>
    </source>
</evidence>
<evidence type="ECO:0000256" key="1">
    <source>
        <dbReference type="ARBA" id="ARBA00022475"/>
    </source>
</evidence>
<comment type="similarity">
    <text evidence="20">Belongs to the NADPH--cytochrome P450 reductase family.</text>
</comment>
<comment type="similarity">
    <text evidence="20 21">In the C-terminal section; belongs to the flavoprotein pyridine nucleotide cytochrome reductase family.</text>
</comment>
<keyword evidence="25" id="KW-1185">Reference proteome</keyword>
<feature type="binding site" evidence="20">
    <location>
        <position position="678"/>
    </location>
    <ligand>
        <name>FAD</name>
        <dbReference type="ChEBI" id="CHEBI:57692"/>
    </ligand>
</feature>
<keyword evidence="17 20" id="KW-1207">Sterol metabolism</keyword>
<evidence type="ECO:0000256" key="20">
    <source>
        <dbReference type="HAMAP-Rule" id="MF_03212"/>
    </source>
</evidence>
<dbReference type="GO" id="GO:0050660">
    <property type="term" value="F:flavin adenine dinucleotide binding"/>
    <property type="evidence" value="ECO:0007669"/>
    <property type="project" value="UniProtKB-UniRule"/>
</dbReference>
<feature type="binding site" evidence="20">
    <location>
        <begin position="597"/>
        <end position="598"/>
    </location>
    <ligand>
        <name>NADP(+)</name>
        <dbReference type="ChEBI" id="CHEBI:58349"/>
    </ligand>
</feature>
<dbReference type="FunFam" id="3.40.50.360:FF:000036">
    <property type="entry name" value="NADPH--cytochrome P450 reductase"/>
    <property type="match status" value="1"/>
</dbReference>
<dbReference type="GeneID" id="11496487"/>
<dbReference type="InterPro" id="IPR023173">
    <property type="entry name" value="NADPH_Cyt_P450_Rdtase_alpha"/>
</dbReference>
<dbReference type="SUPFAM" id="SSF52343">
    <property type="entry name" value="Ferredoxin reductase-like, C-terminal NADP-linked domain"/>
    <property type="match status" value="1"/>
</dbReference>
<dbReference type="Pfam" id="PF00667">
    <property type="entry name" value="FAD_binding_1"/>
    <property type="match status" value="1"/>
</dbReference>
<dbReference type="AlphaFoldDB" id="G0W8E3"/>
<evidence type="ECO:0000256" key="3">
    <source>
        <dbReference type="ARBA" id="ARBA00022630"/>
    </source>
</evidence>
<dbReference type="Pfam" id="PF00258">
    <property type="entry name" value="Flavodoxin_1"/>
    <property type="match status" value="1"/>
</dbReference>
<feature type="binding site" evidence="20">
    <location>
        <begin position="465"/>
        <end position="468"/>
    </location>
    <ligand>
        <name>FAD</name>
        <dbReference type="ChEBI" id="CHEBI:57692"/>
    </ligand>
</feature>
<dbReference type="Gene3D" id="3.40.50.80">
    <property type="entry name" value="Nucleotide-binding domain of ferredoxin-NADP reductase (FNR) module"/>
    <property type="match status" value="1"/>
</dbReference>
<keyword evidence="5" id="KW-0812">Transmembrane</keyword>
<dbReference type="FunFam" id="1.20.990.10:FF:000009">
    <property type="entry name" value="NADPH--cytochrome P450 reductase"/>
    <property type="match status" value="1"/>
</dbReference>
<keyword evidence="12 20" id="KW-0560">Oxidoreductase</keyword>
<dbReference type="Gene3D" id="3.40.50.360">
    <property type="match status" value="1"/>
</dbReference>
<dbReference type="CDD" id="cd06204">
    <property type="entry name" value="CYPOR"/>
    <property type="match status" value="1"/>
</dbReference>
<feature type="domain" description="Flavodoxin-like" evidence="22">
    <location>
        <begin position="57"/>
        <end position="202"/>
    </location>
</feature>
<dbReference type="GO" id="GO:0005886">
    <property type="term" value="C:plasma membrane"/>
    <property type="evidence" value="ECO:0007669"/>
    <property type="project" value="UniProtKB-SubCell"/>
</dbReference>
<evidence type="ECO:0000313" key="25">
    <source>
        <dbReference type="Proteomes" id="UP000000689"/>
    </source>
</evidence>
<keyword evidence="3 20" id="KW-0285">Flavoprotein</keyword>
<dbReference type="FunFam" id="3.40.50.80:FF:000018">
    <property type="entry name" value="NADPH--cytochrome P450 reductase"/>
    <property type="match status" value="1"/>
</dbReference>
<keyword evidence="1 20" id="KW-1003">Cell membrane</keyword>
<dbReference type="InterPro" id="IPR017938">
    <property type="entry name" value="Riboflavin_synthase-like_b-brl"/>
</dbReference>
<comment type="subcellular location">
    <subcellularLocation>
        <location evidence="20">Endoplasmic reticulum membrane</location>
        <topology evidence="20">Single-pass membrane protein</topology>
        <orientation evidence="20">Cytoplasmic side</orientation>
    </subcellularLocation>
    <subcellularLocation>
        <location evidence="20">Mitochondrion outer membrane</location>
        <topology evidence="20">Single-pass membrane protein</topology>
        <orientation evidence="20">Cytoplasmic side</orientation>
    </subcellularLocation>
    <subcellularLocation>
        <location evidence="20">Cell membrane</location>
        <topology evidence="20">Single-pass membrane protein</topology>
        <orientation evidence="20">Cytoplasmic side</orientation>
    </subcellularLocation>
</comment>
<gene>
    <name evidence="24" type="primary">NDAI0C03940</name>
    <name evidence="20" type="synonym">NCP1</name>
    <name evidence="24" type="ordered locus">NDAI_0C03940</name>
</gene>
<evidence type="ECO:0000256" key="2">
    <source>
        <dbReference type="ARBA" id="ARBA00022516"/>
    </source>
</evidence>
<dbReference type="GO" id="GO:0006696">
    <property type="term" value="P:ergosterol biosynthetic process"/>
    <property type="evidence" value="ECO:0007669"/>
    <property type="project" value="UniProtKB-UniRule"/>
</dbReference>
<keyword evidence="15 20" id="KW-0496">Mitochondrion</keyword>
<evidence type="ECO:0000256" key="5">
    <source>
        <dbReference type="ARBA" id="ARBA00022692"/>
    </source>
</evidence>
<dbReference type="RefSeq" id="XP_003669297.1">
    <property type="nucleotide sequence ID" value="XM_003669249.1"/>
</dbReference>
<comment type="similarity">
    <text evidence="20">In the N-terminal section; belongs to the flavodoxin family.</text>
</comment>
<dbReference type="InterPro" id="IPR008254">
    <property type="entry name" value="Flavodoxin/NO_synth"/>
</dbReference>
<evidence type="ECO:0000256" key="9">
    <source>
        <dbReference type="ARBA" id="ARBA00022857"/>
    </source>
</evidence>
<dbReference type="PIRSF" id="PIRSF000208">
    <property type="entry name" value="P450R"/>
    <property type="match status" value="1"/>
</dbReference>
<keyword evidence="10 20" id="KW-0752">Steroid biosynthesis</keyword>
<comment type="catalytic activity">
    <reaction evidence="19 20 21">
        <text>2 oxidized [cytochrome P450] + NADPH = 2 reduced [cytochrome P450] + NADP(+) + H(+)</text>
        <dbReference type="Rhea" id="RHEA:24040"/>
        <dbReference type="Rhea" id="RHEA-COMP:14627"/>
        <dbReference type="Rhea" id="RHEA-COMP:14628"/>
        <dbReference type="ChEBI" id="CHEBI:15378"/>
        <dbReference type="ChEBI" id="CHEBI:55376"/>
        <dbReference type="ChEBI" id="CHEBI:57783"/>
        <dbReference type="ChEBI" id="CHEBI:58349"/>
        <dbReference type="ChEBI" id="CHEBI:60344"/>
        <dbReference type="EC" id="1.6.2.4"/>
    </reaction>
</comment>
<dbReference type="GO" id="GO:0010181">
    <property type="term" value="F:FMN binding"/>
    <property type="evidence" value="ECO:0007669"/>
    <property type="project" value="UniProtKB-UniRule"/>
</dbReference>
<keyword evidence="7 20" id="KW-0256">Endoplasmic reticulum</keyword>
<evidence type="ECO:0000259" key="23">
    <source>
        <dbReference type="PROSITE" id="PS51384"/>
    </source>
</evidence>
<dbReference type="InterPro" id="IPR023208">
    <property type="entry name" value="P450R"/>
</dbReference>
<dbReference type="GO" id="GO:0005741">
    <property type="term" value="C:mitochondrial outer membrane"/>
    <property type="evidence" value="ECO:0007669"/>
    <property type="project" value="UniProtKB-SubCell"/>
</dbReference>
<keyword evidence="18 20" id="KW-0753">Steroid metabolism</keyword>
<evidence type="ECO:0000256" key="11">
    <source>
        <dbReference type="ARBA" id="ARBA00022989"/>
    </source>
</evidence>
<dbReference type="SUPFAM" id="SSF52218">
    <property type="entry name" value="Flavoproteins"/>
    <property type="match status" value="1"/>
</dbReference>
<keyword evidence="6 20" id="KW-1000">Mitochondrion outer membrane</keyword>
<evidence type="ECO:0000256" key="8">
    <source>
        <dbReference type="ARBA" id="ARBA00022827"/>
    </source>
</evidence>
<evidence type="ECO:0000256" key="14">
    <source>
        <dbReference type="ARBA" id="ARBA00023098"/>
    </source>
</evidence>
<reference evidence="24 25" key="1">
    <citation type="journal article" date="2011" name="Proc. Natl. Acad. Sci. U.S.A.">
        <title>Evolutionary erosion of yeast sex chromosomes by mating-type switching accidents.</title>
        <authorList>
            <person name="Gordon J.L."/>
            <person name="Armisen D."/>
            <person name="Proux-Wera E."/>
            <person name="Oheigeartaigh S.S."/>
            <person name="Byrne K.P."/>
            <person name="Wolfe K.H."/>
        </authorList>
    </citation>
    <scope>NUCLEOTIDE SEQUENCE [LARGE SCALE GENOMIC DNA]</scope>
    <source>
        <strain evidence="25">ATCC 10597 / BCRC 20456 / CBS 421 / NBRC 0211 / NRRL Y-12639</strain>
    </source>
</reference>
<keyword evidence="14 20" id="KW-0443">Lipid metabolism</keyword>
<feature type="binding site" evidence="20">
    <location>
        <begin position="604"/>
        <end position="608"/>
    </location>
    <ligand>
        <name>NADP(+)</name>
        <dbReference type="ChEBI" id="CHEBI:58349"/>
    </ligand>
</feature>
<dbReference type="HOGENOM" id="CLU_001570_17_3_1"/>
<name>G0W8E3_NAUDC</name>
<feature type="binding site" evidence="20">
    <location>
        <position position="276"/>
    </location>
    <ligand>
        <name>NADP(+)</name>
        <dbReference type="ChEBI" id="CHEBI:58349"/>
    </ligand>
</feature>
<dbReference type="KEGG" id="ndi:NDAI_0C03940"/>
<dbReference type="SUPFAM" id="SSF63380">
    <property type="entry name" value="Riboflavin synthase domain-like"/>
    <property type="match status" value="1"/>
</dbReference>
<evidence type="ECO:0000256" key="17">
    <source>
        <dbReference type="ARBA" id="ARBA00023166"/>
    </source>
</evidence>
<dbReference type="HAMAP" id="MF_03212">
    <property type="entry name" value="NCPR"/>
    <property type="match status" value="1"/>
</dbReference>
<evidence type="ECO:0000256" key="6">
    <source>
        <dbReference type="ARBA" id="ARBA00022787"/>
    </source>
</evidence>
<keyword evidence="8 20" id="KW-0274">FAD</keyword>
<organism evidence="24 25">
    <name type="scientific">Naumovozyma dairenensis (strain ATCC 10597 / BCRC 20456 / CBS 421 / NBRC 0211 / NRRL Y-12639)</name>
    <name type="common">Saccharomyces dairenensis</name>
    <dbReference type="NCBI Taxonomy" id="1071378"/>
    <lineage>
        <taxon>Eukaryota</taxon>
        <taxon>Fungi</taxon>
        <taxon>Dikarya</taxon>
        <taxon>Ascomycota</taxon>
        <taxon>Saccharomycotina</taxon>
        <taxon>Saccharomycetes</taxon>
        <taxon>Saccharomycetales</taxon>
        <taxon>Saccharomycetaceae</taxon>
        <taxon>Naumovozyma</taxon>
    </lineage>
</organism>
<dbReference type="EMBL" id="HE580269">
    <property type="protein sequence ID" value="CCD24054.1"/>
    <property type="molecule type" value="Genomic_DNA"/>
</dbReference>
<feature type="binding site" evidence="20">
    <location>
        <position position="534"/>
    </location>
    <ligand>
        <name>NADP(+)</name>
        <dbReference type="ChEBI" id="CHEBI:58349"/>
    </ligand>
</feature>
<evidence type="ECO:0000256" key="19">
    <source>
        <dbReference type="ARBA" id="ARBA00049342"/>
    </source>
</evidence>
<dbReference type="Gene3D" id="2.40.30.10">
    <property type="entry name" value="Translation factors"/>
    <property type="match status" value="1"/>
</dbReference>